<name>A0A150PRB9_SORCE</name>
<evidence type="ECO:0000313" key="1">
    <source>
        <dbReference type="EMBL" id="KYF58317.1"/>
    </source>
</evidence>
<organism evidence="1 2">
    <name type="scientific">Sorangium cellulosum</name>
    <name type="common">Polyangium cellulosum</name>
    <dbReference type="NCBI Taxonomy" id="56"/>
    <lineage>
        <taxon>Bacteria</taxon>
        <taxon>Pseudomonadati</taxon>
        <taxon>Myxococcota</taxon>
        <taxon>Polyangia</taxon>
        <taxon>Polyangiales</taxon>
        <taxon>Polyangiaceae</taxon>
        <taxon>Sorangium</taxon>
    </lineage>
</organism>
<proteinExistence type="predicted"/>
<dbReference type="EMBL" id="JELY01000738">
    <property type="protein sequence ID" value="KYF58317.1"/>
    <property type="molecule type" value="Genomic_DNA"/>
</dbReference>
<gene>
    <name evidence="1" type="ORF">BE08_23340</name>
</gene>
<accession>A0A150PRB9</accession>
<evidence type="ECO:0000313" key="2">
    <source>
        <dbReference type="Proteomes" id="UP000075420"/>
    </source>
</evidence>
<dbReference type="AlphaFoldDB" id="A0A150PRB9"/>
<dbReference type="Proteomes" id="UP000075420">
    <property type="component" value="Unassembled WGS sequence"/>
</dbReference>
<comment type="caution">
    <text evidence="1">The sequence shown here is derived from an EMBL/GenBank/DDBJ whole genome shotgun (WGS) entry which is preliminary data.</text>
</comment>
<reference evidence="1 2" key="1">
    <citation type="submission" date="2014-02" db="EMBL/GenBank/DDBJ databases">
        <title>The small core and large imbalanced accessory genome model reveals a collaborative survival strategy of Sorangium cellulosum strains in nature.</title>
        <authorList>
            <person name="Han K."/>
            <person name="Peng R."/>
            <person name="Blom J."/>
            <person name="Li Y.-Z."/>
        </authorList>
    </citation>
    <scope>NUCLEOTIDE SEQUENCE [LARGE SCALE GENOMIC DNA]</scope>
    <source>
        <strain evidence="1 2">So0157-25</strain>
    </source>
</reference>
<sequence length="108" mass="12429">MFSLEDKHNAGCVFIDELEKNFQLSFWHEHSRQLDGFLLSDTKNSNGLLLSDTKKVDAMPSALQCIEIQLVFWVAPKRENHPFRFAPKEFRVSRCIFGAPVGRFVNSV</sequence>
<protein>
    <submittedName>
        <fullName evidence="1">Uncharacterized protein</fullName>
    </submittedName>
</protein>